<gene>
    <name evidence="1" type="ORF">CYNAS_LOCUS7754</name>
</gene>
<evidence type="ECO:0000313" key="1">
    <source>
        <dbReference type="EMBL" id="CAJ0595771.1"/>
    </source>
</evidence>
<sequence length="153" mass="17354">MPLSKVAQGHVLQMREIRALFTRMLGGTRTMMDGEVVGVRQPASGIVHSVLRGTISFAWQTTFAQVRICGGWKLNDQKKRTSNARHEVAFSRKPGGPLSARNFITRRITKFLQEVNLRRRQLTAHSFSGAAIREEFLECHAVRKMEDCRSLCQ</sequence>
<proteinExistence type="predicted"/>
<protein>
    <submittedName>
        <fullName evidence="1">Uncharacterized protein</fullName>
    </submittedName>
</protein>
<organism evidence="1 2">
    <name type="scientific">Cylicocyclus nassatus</name>
    <name type="common">Nematode worm</name>
    <dbReference type="NCBI Taxonomy" id="53992"/>
    <lineage>
        <taxon>Eukaryota</taxon>
        <taxon>Metazoa</taxon>
        <taxon>Ecdysozoa</taxon>
        <taxon>Nematoda</taxon>
        <taxon>Chromadorea</taxon>
        <taxon>Rhabditida</taxon>
        <taxon>Rhabditina</taxon>
        <taxon>Rhabditomorpha</taxon>
        <taxon>Strongyloidea</taxon>
        <taxon>Strongylidae</taxon>
        <taxon>Cylicocyclus</taxon>
    </lineage>
</organism>
<dbReference type="EMBL" id="CATQJL010000112">
    <property type="protein sequence ID" value="CAJ0595771.1"/>
    <property type="molecule type" value="Genomic_DNA"/>
</dbReference>
<name>A0AA36GP53_CYLNA</name>
<accession>A0AA36GP53</accession>
<comment type="caution">
    <text evidence="1">The sequence shown here is derived from an EMBL/GenBank/DDBJ whole genome shotgun (WGS) entry which is preliminary data.</text>
</comment>
<reference evidence="1" key="1">
    <citation type="submission" date="2023-07" db="EMBL/GenBank/DDBJ databases">
        <authorList>
            <consortium name="CYATHOMIX"/>
        </authorList>
    </citation>
    <scope>NUCLEOTIDE SEQUENCE</scope>
    <source>
        <strain evidence="1">N/A</strain>
    </source>
</reference>
<evidence type="ECO:0000313" key="2">
    <source>
        <dbReference type="Proteomes" id="UP001176961"/>
    </source>
</evidence>
<dbReference type="AlphaFoldDB" id="A0AA36GP53"/>
<dbReference type="Proteomes" id="UP001176961">
    <property type="component" value="Unassembled WGS sequence"/>
</dbReference>
<keyword evidence="2" id="KW-1185">Reference proteome</keyword>